<dbReference type="Gene3D" id="3.40.30.10">
    <property type="entry name" value="Glutaredoxin"/>
    <property type="match status" value="1"/>
</dbReference>
<reference evidence="8" key="1">
    <citation type="journal article" date="2009" name="Genome Res.">
        <title>Comparative genomic analyses of the human fungal pathogens Coccidioides and their relatives.</title>
        <authorList>
            <person name="Sharpton T.J."/>
            <person name="Stajich J.E."/>
            <person name="Rounsley S.D."/>
            <person name="Gardner M.J."/>
            <person name="Wortman J.R."/>
            <person name="Jordar V.S."/>
            <person name="Maiti R."/>
            <person name="Kodira C.D."/>
            <person name="Neafsey D.E."/>
            <person name="Zeng Q."/>
            <person name="Hung C.-Y."/>
            <person name="McMahan C."/>
            <person name="Muszewska A."/>
            <person name="Grynberg M."/>
            <person name="Mandel M.A."/>
            <person name="Kellner E.M."/>
            <person name="Barker B.M."/>
            <person name="Galgiani J.N."/>
            <person name="Orbach M.J."/>
            <person name="Kirkland T.N."/>
            <person name="Cole G.T."/>
            <person name="Henn M.R."/>
            <person name="Birren B.W."/>
            <person name="Taylor J.W."/>
        </authorList>
    </citation>
    <scope>NUCLEOTIDE SEQUENCE [LARGE SCALE GENOMIC DNA]</scope>
    <source>
        <strain evidence="8">UAMH 1704</strain>
    </source>
</reference>
<keyword evidence="2 4" id="KW-0808">Transferase</keyword>
<dbReference type="FunFam" id="3.40.30.10:FF:000096">
    <property type="entry name" value="Glutathione S-transferase kappa"/>
    <property type="match status" value="1"/>
</dbReference>
<dbReference type="RefSeq" id="XP_002543248.1">
    <property type="nucleotide sequence ID" value="XM_002543202.1"/>
</dbReference>
<evidence type="ECO:0000313" key="8">
    <source>
        <dbReference type="Proteomes" id="UP000002058"/>
    </source>
</evidence>
<dbReference type="PIRSF" id="PIRSF006386">
    <property type="entry name" value="HCCAis_GSTk"/>
    <property type="match status" value="1"/>
</dbReference>
<dbReference type="SUPFAM" id="SSF52833">
    <property type="entry name" value="Thioredoxin-like"/>
    <property type="match status" value="1"/>
</dbReference>
<keyword evidence="8" id="KW-1185">Reference proteome</keyword>
<evidence type="ECO:0000259" key="6">
    <source>
        <dbReference type="Pfam" id="PF01323"/>
    </source>
</evidence>
<dbReference type="GO" id="GO:0004602">
    <property type="term" value="F:glutathione peroxidase activity"/>
    <property type="evidence" value="ECO:0007669"/>
    <property type="project" value="TreeGrafter"/>
</dbReference>
<evidence type="ECO:0000256" key="4">
    <source>
        <dbReference type="PIRNR" id="PIRNR006386"/>
    </source>
</evidence>
<dbReference type="OrthoDB" id="4664297at2759"/>
<dbReference type="InterPro" id="IPR001853">
    <property type="entry name" value="DSBA-like_thioredoxin_dom"/>
</dbReference>
<dbReference type="OMA" id="ECTNSKG"/>
<dbReference type="GeneID" id="8437551"/>
<dbReference type="GO" id="GO:0004364">
    <property type="term" value="F:glutathione transferase activity"/>
    <property type="evidence" value="ECO:0007669"/>
    <property type="project" value="UniProtKB-UniRule"/>
</dbReference>
<sequence>MAAPKITLYVDVVSPFAYLAYYITRHSPVFAKCEVSYIPVFLGGIIKATGNSAPIAVKSMYSPAQHNKAKWIHVERLRWARYFNVPMTLKPAKGFPVQTLALQRALCAMASKDPGKLVSCLDALYHSHWVEANPEIGKPEGFMPILEQVVGKEAAEGVTEKSVTEAVKSMLAANTEKAIDAGAFGLPWMVCTNSKGETESFFGVDHFGQVAAFLGLETLPDKGFRYTL</sequence>
<feature type="domain" description="DSBA-like thioredoxin" evidence="6">
    <location>
        <begin position="6"/>
        <end position="212"/>
    </location>
</feature>
<organism evidence="7 8">
    <name type="scientific">Uncinocarpus reesii (strain UAMH 1704)</name>
    <dbReference type="NCBI Taxonomy" id="336963"/>
    <lineage>
        <taxon>Eukaryota</taxon>
        <taxon>Fungi</taxon>
        <taxon>Dikarya</taxon>
        <taxon>Ascomycota</taxon>
        <taxon>Pezizomycotina</taxon>
        <taxon>Eurotiomycetes</taxon>
        <taxon>Eurotiomycetidae</taxon>
        <taxon>Onygenales</taxon>
        <taxon>Onygenaceae</taxon>
        <taxon>Uncinocarpus</taxon>
    </lineage>
</organism>
<dbReference type="EC" id="2.5.1.18" evidence="4"/>
<proteinExistence type="inferred from homology"/>
<dbReference type="PANTHER" id="PTHR42943">
    <property type="entry name" value="GLUTATHIONE S-TRANSFERASE KAPPA"/>
    <property type="match status" value="1"/>
</dbReference>
<comment type="catalytic activity">
    <reaction evidence="3 4">
        <text>RX + glutathione = an S-substituted glutathione + a halide anion + H(+)</text>
        <dbReference type="Rhea" id="RHEA:16437"/>
        <dbReference type="ChEBI" id="CHEBI:15378"/>
        <dbReference type="ChEBI" id="CHEBI:16042"/>
        <dbReference type="ChEBI" id="CHEBI:17792"/>
        <dbReference type="ChEBI" id="CHEBI:57925"/>
        <dbReference type="ChEBI" id="CHEBI:90779"/>
        <dbReference type="EC" id="2.5.1.18"/>
    </reaction>
</comment>
<dbReference type="HOGENOM" id="CLU_069253_1_4_1"/>
<dbReference type="GO" id="GO:0005739">
    <property type="term" value="C:mitochondrion"/>
    <property type="evidence" value="ECO:0007669"/>
    <property type="project" value="TreeGrafter"/>
</dbReference>
<dbReference type="PANTHER" id="PTHR42943:SF2">
    <property type="entry name" value="GLUTATHIONE S-TRANSFERASE KAPPA 1"/>
    <property type="match status" value="1"/>
</dbReference>
<gene>
    <name evidence="7" type="ORF">UREG_02764</name>
</gene>
<dbReference type="InterPro" id="IPR014440">
    <property type="entry name" value="HCCAis_GSTk"/>
</dbReference>
<dbReference type="GO" id="GO:0005777">
    <property type="term" value="C:peroxisome"/>
    <property type="evidence" value="ECO:0007669"/>
    <property type="project" value="TreeGrafter"/>
</dbReference>
<dbReference type="EMBL" id="CH476615">
    <property type="protein sequence ID" value="EEP77915.1"/>
    <property type="molecule type" value="Genomic_DNA"/>
</dbReference>
<protein>
    <recommendedName>
        <fullName evidence="4">Glutathione S-transferase kappa</fullName>
        <ecNumber evidence="4">2.5.1.18</ecNumber>
    </recommendedName>
</protein>
<dbReference type="eggNOG" id="ENOG502R0HS">
    <property type="taxonomic scope" value="Eukaryota"/>
</dbReference>
<feature type="active site" description="Nucleophile" evidence="5">
    <location>
        <position position="14"/>
    </location>
</feature>
<accession>C4JHS8</accession>
<evidence type="ECO:0000256" key="3">
    <source>
        <dbReference type="ARBA" id="ARBA00047960"/>
    </source>
</evidence>
<dbReference type="InterPro" id="IPR036249">
    <property type="entry name" value="Thioredoxin-like_sf"/>
</dbReference>
<dbReference type="GO" id="GO:0006749">
    <property type="term" value="P:glutathione metabolic process"/>
    <property type="evidence" value="ECO:0007669"/>
    <property type="project" value="TreeGrafter"/>
</dbReference>
<dbReference type="Pfam" id="PF01323">
    <property type="entry name" value="DSBA"/>
    <property type="match status" value="1"/>
</dbReference>
<name>C4JHS8_UNCRE</name>
<dbReference type="Proteomes" id="UP000002058">
    <property type="component" value="Unassembled WGS sequence"/>
</dbReference>
<evidence type="ECO:0000256" key="5">
    <source>
        <dbReference type="PIRSR" id="PIRSR006386-1"/>
    </source>
</evidence>
<evidence type="ECO:0000313" key="7">
    <source>
        <dbReference type="EMBL" id="EEP77915.1"/>
    </source>
</evidence>
<dbReference type="InParanoid" id="C4JHS8"/>
<evidence type="ECO:0000256" key="2">
    <source>
        <dbReference type="ARBA" id="ARBA00022679"/>
    </source>
</evidence>
<comment type="similarity">
    <text evidence="1 4">Belongs to the GST superfamily. Kappa family.</text>
</comment>
<dbReference type="KEGG" id="ure:UREG_02764"/>
<dbReference type="VEuPathDB" id="FungiDB:UREG_02764"/>
<dbReference type="InterPro" id="IPR051924">
    <property type="entry name" value="GST_Kappa/NadH"/>
</dbReference>
<dbReference type="AlphaFoldDB" id="C4JHS8"/>
<evidence type="ECO:0000256" key="1">
    <source>
        <dbReference type="ARBA" id="ARBA00006494"/>
    </source>
</evidence>